<feature type="non-terminal residue" evidence="1">
    <location>
        <position position="41"/>
    </location>
</feature>
<protein>
    <submittedName>
        <fullName evidence="1">6477_t:CDS:1</fullName>
    </submittedName>
</protein>
<gene>
    <name evidence="1" type="ORF">CPELLU_LOCUS21074</name>
</gene>
<dbReference type="EMBL" id="CAJVQA010072906">
    <property type="protein sequence ID" value="CAG8834222.1"/>
    <property type="molecule type" value="Genomic_DNA"/>
</dbReference>
<name>A0A9N9PIJ4_9GLOM</name>
<dbReference type="AlphaFoldDB" id="A0A9N9PIJ4"/>
<dbReference type="Proteomes" id="UP000789759">
    <property type="component" value="Unassembled WGS sequence"/>
</dbReference>
<proteinExistence type="predicted"/>
<evidence type="ECO:0000313" key="2">
    <source>
        <dbReference type="Proteomes" id="UP000789759"/>
    </source>
</evidence>
<comment type="caution">
    <text evidence="1">The sequence shown here is derived from an EMBL/GenBank/DDBJ whole genome shotgun (WGS) entry which is preliminary data.</text>
</comment>
<sequence>NKNISMPPQSELSLNELNIIEMEPVNVPHLMEEISQNMSDE</sequence>
<feature type="non-terminal residue" evidence="1">
    <location>
        <position position="1"/>
    </location>
</feature>
<evidence type="ECO:0000313" key="1">
    <source>
        <dbReference type="EMBL" id="CAG8834222.1"/>
    </source>
</evidence>
<organism evidence="1 2">
    <name type="scientific">Cetraspora pellucida</name>
    <dbReference type="NCBI Taxonomy" id="1433469"/>
    <lineage>
        <taxon>Eukaryota</taxon>
        <taxon>Fungi</taxon>
        <taxon>Fungi incertae sedis</taxon>
        <taxon>Mucoromycota</taxon>
        <taxon>Glomeromycotina</taxon>
        <taxon>Glomeromycetes</taxon>
        <taxon>Diversisporales</taxon>
        <taxon>Gigasporaceae</taxon>
        <taxon>Cetraspora</taxon>
    </lineage>
</organism>
<keyword evidence="2" id="KW-1185">Reference proteome</keyword>
<accession>A0A9N9PIJ4</accession>
<reference evidence="1" key="1">
    <citation type="submission" date="2021-06" db="EMBL/GenBank/DDBJ databases">
        <authorList>
            <person name="Kallberg Y."/>
            <person name="Tangrot J."/>
            <person name="Rosling A."/>
        </authorList>
    </citation>
    <scope>NUCLEOTIDE SEQUENCE</scope>
    <source>
        <strain evidence="1">FL966</strain>
    </source>
</reference>